<dbReference type="EMBL" id="AP027370">
    <property type="protein sequence ID" value="BDY12374.1"/>
    <property type="molecule type" value="Genomic_DNA"/>
</dbReference>
<dbReference type="RefSeq" id="WP_286337573.1">
    <property type="nucleotide sequence ID" value="NZ_AP027370.1"/>
</dbReference>
<dbReference type="InterPro" id="IPR050109">
    <property type="entry name" value="HTH-type_TetR-like_transc_reg"/>
</dbReference>
<dbReference type="PANTHER" id="PTHR30055">
    <property type="entry name" value="HTH-TYPE TRANSCRIPTIONAL REGULATOR RUTR"/>
    <property type="match status" value="1"/>
</dbReference>
<gene>
    <name evidence="6" type="ORF">HCR_06860</name>
</gene>
<feature type="domain" description="HTH tetR-type" evidence="5">
    <location>
        <begin position="3"/>
        <end position="63"/>
    </location>
</feature>
<evidence type="ECO:0000256" key="4">
    <source>
        <dbReference type="PROSITE-ProRule" id="PRU00335"/>
    </source>
</evidence>
<evidence type="ECO:0000259" key="5">
    <source>
        <dbReference type="PROSITE" id="PS50977"/>
    </source>
</evidence>
<dbReference type="SUPFAM" id="SSF48498">
    <property type="entry name" value="Tetracyclin repressor-like, C-terminal domain"/>
    <property type="match status" value="1"/>
</dbReference>
<protein>
    <recommendedName>
        <fullName evidence="5">HTH tetR-type domain-containing protein</fullName>
    </recommendedName>
</protein>
<reference evidence="6 7" key="1">
    <citation type="submission" date="2023-03" db="EMBL/GenBank/DDBJ databases">
        <title>Description of Hydrogenimonas sp. ISO32.</title>
        <authorList>
            <person name="Mino S."/>
            <person name="Fukazawa S."/>
            <person name="Sawabe T."/>
        </authorList>
    </citation>
    <scope>NUCLEOTIDE SEQUENCE [LARGE SCALE GENOMIC DNA]</scope>
    <source>
        <strain evidence="6 7">ISO32</strain>
    </source>
</reference>
<dbReference type="PANTHER" id="PTHR30055:SF234">
    <property type="entry name" value="HTH-TYPE TRANSCRIPTIONAL REGULATOR BETI"/>
    <property type="match status" value="1"/>
</dbReference>
<dbReference type="Gene3D" id="1.10.10.60">
    <property type="entry name" value="Homeodomain-like"/>
    <property type="match status" value="1"/>
</dbReference>
<dbReference type="InterPro" id="IPR001647">
    <property type="entry name" value="HTH_TetR"/>
</dbReference>
<keyword evidence="1" id="KW-0805">Transcription regulation</keyword>
<evidence type="ECO:0000313" key="6">
    <source>
        <dbReference type="EMBL" id="BDY12374.1"/>
    </source>
</evidence>
<dbReference type="InterPro" id="IPR009057">
    <property type="entry name" value="Homeodomain-like_sf"/>
</dbReference>
<dbReference type="InterPro" id="IPR023772">
    <property type="entry name" value="DNA-bd_HTH_TetR-type_CS"/>
</dbReference>
<evidence type="ECO:0000256" key="2">
    <source>
        <dbReference type="ARBA" id="ARBA00023125"/>
    </source>
</evidence>
<name>A0ABM8FLV5_9BACT</name>
<dbReference type="Gene3D" id="1.10.357.10">
    <property type="entry name" value="Tetracycline Repressor, domain 2"/>
    <property type="match status" value="1"/>
</dbReference>
<sequence>MRESKKEKILDVAAKHFSLYGFGAASLEEIAAEVGVTKPAIYYHFKDKAALYEAVLLQRLGRLADALESAVSEEMTSESQLARYIETFGAFLKRNSCFAAILAHAFADNGSHMPDSVAAELARTLGIVTAILNEGIEGGVFEMENPMVVQMMIVSTLIMHQTTENLRKRVTSHVRGDFRVIPEPDLEDLSRILAQKILKAIKKEEKS</sequence>
<dbReference type="SUPFAM" id="SSF46689">
    <property type="entry name" value="Homeodomain-like"/>
    <property type="match status" value="1"/>
</dbReference>
<accession>A0ABM8FLV5</accession>
<keyword evidence="2 4" id="KW-0238">DNA-binding</keyword>
<feature type="DNA-binding region" description="H-T-H motif" evidence="4">
    <location>
        <begin position="26"/>
        <end position="45"/>
    </location>
</feature>
<proteinExistence type="predicted"/>
<dbReference type="PRINTS" id="PR00455">
    <property type="entry name" value="HTHTETR"/>
</dbReference>
<keyword evidence="7" id="KW-1185">Reference proteome</keyword>
<keyword evidence="3" id="KW-0804">Transcription</keyword>
<evidence type="ECO:0000313" key="7">
    <source>
        <dbReference type="Proteomes" id="UP001321445"/>
    </source>
</evidence>
<dbReference type="Pfam" id="PF00440">
    <property type="entry name" value="TetR_N"/>
    <property type="match status" value="1"/>
</dbReference>
<evidence type="ECO:0000256" key="1">
    <source>
        <dbReference type="ARBA" id="ARBA00023015"/>
    </source>
</evidence>
<dbReference type="InterPro" id="IPR036271">
    <property type="entry name" value="Tet_transcr_reg_TetR-rel_C_sf"/>
</dbReference>
<evidence type="ECO:0000256" key="3">
    <source>
        <dbReference type="ARBA" id="ARBA00023163"/>
    </source>
</evidence>
<organism evidence="6 7">
    <name type="scientific">Hydrogenimonas cancrithermarum</name>
    <dbReference type="NCBI Taxonomy" id="2993563"/>
    <lineage>
        <taxon>Bacteria</taxon>
        <taxon>Pseudomonadati</taxon>
        <taxon>Campylobacterota</taxon>
        <taxon>Epsilonproteobacteria</taxon>
        <taxon>Campylobacterales</taxon>
        <taxon>Hydrogenimonadaceae</taxon>
        <taxon>Hydrogenimonas</taxon>
    </lineage>
</organism>
<dbReference type="Proteomes" id="UP001321445">
    <property type="component" value="Chromosome"/>
</dbReference>
<dbReference type="PROSITE" id="PS01081">
    <property type="entry name" value="HTH_TETR_1"/>
    <property type="match status" value="1"/>
</dbReference>
<dbReference type="PROSITE" id="PS50977">
    <property type="entry name" value="HTH_TETR_2"/>
    <property type="match status" value="1"/>
</dbReference>